<organism evidence="1 2">
    <name type="scientific">Pterulicium gracile</name>
    <dbReference type="NCBI Taxonomy" id="1884261"/>
    <lineage>
        <taxon>Eukaryota</taxon>
        <taxon>Fungi</taxon>
        <taxon>Dikarya</taxon>
        <taxon>Basidiomycota</taxon>
        <taxon>Agaricomycotina</taxon>
        <taxon>Agaricomycetes</taxon>
        <taxon>Agaricomycetidae</taxon>
        <taxon>Agaricales</taxon>
        <taxon>Pleurotineae</taxon>
        <taxon>Pterulaceae</taxon>
        <taxon>Pterulicium</taxon>
    </lineage>
</organism>
<dbReference type="OrthoDB" id="6105938at2759"/>
<evidence type="ECO:0000313" key="2">
    <source>
        <dbReference type="Proteomes" id="UP000305067"/>
    </source>
</evidence>
<accession>A0A5C3Q8N9</accession>
<feature type="non-terminal residue" evidence="1">
    <location>
        <position position="1"/>
    </location>
</feature>
<dbReference type="PANTHER" id="PTHR38846:SF1">
    <property type="entry name" value="C3H1-TYPE DOMAIN-CONTAINING PROTEIN"/>
    <property type="match status" value="1"/>
</dbReference>
<name>A0A5C3Q8N9_9AGAR</name>
<keyword evidence="2" id="KW-1185">Reference proteome</keyword>
<sequence>AAAKTFNKAYGKNAEDIRSWRALCRDLAIEPIPDNFEDCRAIVLTKHVNIWDLLEAHLNKRLPPQIFDTVKELAVYMEDTGLVFRKRKAVKGGVLRALLRFVWSA</sequence>
<gene>
    <name evidence="1" type="ORF">BDV98DRAFT_512197</name>
</gene>
<dbReference type="STRING" id="1884261.A0A5C3Q8N9"/>
<evidence type="ECO:0000313" key="1">
    <source>
        <dbReference type="EMBL" id="TFK98425.1"/>
    </source>
</evidence>
<dbReference type="EMBL" id="ML178839">
    <property type="protein sequence ID" value="TFK98425.1"/>
    <property type="molecule type" value="Genomic_DNA"/>
</dbReference>
<dbReference type="Proteomes" id="UP000305067">
    <property type="component" value="Unassembled WGS sequence"/>
</dbReference>
<dbReference type="AlphaFoldDB" id="A0A5C3Q8N9"/>
<proteinExistence type="predicted"/>
<dbReference type="PANTHER" id="PTHR38846">
    <property type="entry name" value="C3H1-TYPE DOMAIN-CONTAINING PROTEIN"/>
    <property type="match status" value="1"/>
</dbReference>
<reference evidence="1 2" key="1">
    <citation type="journal article" date="2019" name="Nat. Ecol. Evol.">
        <title>Megaphylogeny resolves global patterns of mushroom evolution.</title>
        <authorList>
            <person name="Varga T."/>
            <person name="Krizsan K."/>
            <person name="Foldi C."/>
            <person name="Dima B."/>
            <person name="Sanchez-Garcia M."/>
            <person name="Sanchez-Ramirez S."/>
            <person name="Szollosi G.J."/>
            <person name="Szarkandi J.G."/>
            <person name="Papp V."/>
            <person name="Albert L."/>
            <person name="Andreopoulos W."/>
            <person name="Angelini C."/>
            <person name="Antonin V."/>
            <person name="Barry K.W."/>
            <person name="Bougher N.L."/>
            <person name="Buchanan P."/>
            <person name="Buyck B."/>
            <person name="Bense V."/>
            <person name="Catcheside P."/>
            <person name="Chovatia M."/>
            <person name="Cooper J."/>
            <person name="Damon W."/>
            <person name="Desjardin D."/>
            <person name="Finy P."/>
            <person name="Geml J."/>
            <person name="Haridas S."/>
            <person name="Hughes K."/>
            <person name="Justo A."/>
            <person name="Karasinski D."/>
            <person name="Kautmanova I."/>
            <person name="Kiss B."/>
            <person name="Kocsube S."/>
            <person name="Kotiranta H."/>
            <person name="LaButti K.M."/>
            <person name="Lechner B.E."/>
            <person name="Liimatainen K."/>
            <person name="Lipzen A."/>
            <person name="Lukacs Z."/>
            <person name="Mihaltcheva S."/>
            <person name="Morgado L.N."/>
            <person name="Niskanen T."/>
            <person name="Noordeloos M.E."/>
            <person name="Ohm R.A."/>
            <person name="Ortiz-Santana B."/>
            <person name="Ovrebo C."/>
            <person name="Racz N."/>
            <person name="Riley R."/>
            <person name="Savchenko A."/>
            <person name="Shiryaev A."/>
            <person name="Soop K."/>
            <person name="Spirin V."/>
            <person name="Szebenyi C."/>
            <person name="Tomsovsky M."/>
            <person name="Tulloss R.E."/>
            <person name="Uehling J."/>
            <person name="Grigoriev I.V."/>
            <person name="Vagvolgyi C."/>
            <person name="Papp T."/>
            <person name="Martin F.M."/>
            <person name="Miettinen O."/>
            <person name="Hibbett D.S."/>
            <person name="Nagy L.G."/>
        </authorList>
    </citation>
    <scope>NUCLEOTIDE SEQUENCE [LARGE SCALE GENOMIC DNA]</scope>
    <source>
        <strain evidence="1 2">CBS 309.79</strain>
    </source>
</reference>
<protein>
    <submittedName>
        <fullName evidence="1">Uncharacterized protein</fullName>
    </submittedName>
</protein>